<dbReference type="InterPro" id="IPR000238">
    <property type="entry name" value="RbfA"/>
</dbReference>
<dbReference type="PANTHER" id="PTHR33515:SF1">
    <property type="entry name" value="RIBOSOME-BINDING FACTOR A, CHLOROPLASTIC-RELATED"/>
    <property type="match status" value="1"/>
</dbReference>
<protein>
    <submittedName>
        <fullName evidence="1">Ribosome-binding factor A</fullName>
    </submittedName>
</protein>
<dbReference type="SUPFAM" id="SSF89919">
    <property type="entry name" value="Ribosome-binding factor A, RbfA"/>
    <property type="match status" value="1"/>
</dbReference>
<name>A0A1W1CJI3_9ZZZZ</name>
<dbReference type="GO" id="GO:0006364">
    <property type="term" value="P:rRNA processing"/>
    <property type="evidence" value="ECO:0007669"/>
    <property type="project" value="InterPro"/>
</dbReference>
<dbReference type="PROSITE" id="PS01319">
    <property type="entry name" value="RBFA"/>
    <property type="match status" value="1"/>
</dbReference>
<dbReference type="AlphaFoldDB" id="A0A1W1CJI3"/>
<sequence>MNDINIRLQRIDELIKRELVLLFKNKVNDPRFKKVRVVDVQTSRDLGLSKIFFSLDAEDKSLTKLLNQKQGFFRHQISQSIELRHTPQLKFIYDNTPISSARIEQLLANL</sequence>
<dbReference type="InterPro" id="IPR020053">
    <property type="entry name" value="Ribosome-bd_factorA_CS"/>
</dbReference>
<organism evidence="1">
    <name type="scientific">hydrothermal vent metagenome</name>
    <dbReference type="NCBI Taxonomy" id="652676"/>
    <lineage>
        <taxon>unclassified sequences</taxon>
        <taxon>metagenomes</taxon>
        <taxon>ecological metagenomes</taxon>
    </lineage>
</organism>
<dbReference type="EMBL" id="FPHJ01000049">
    <property type="protein sequence ID" value="SFV65872.1"/>
    <property type="molecule type" value="Genomic_DNA"/>
</dbReference>
<dbReference type="HAMAP" id="MF_00003">
    <property type="entry name" value="RbfA"/>
    <property type="match status" value="1"/>
</dbReference>
<dbReference type="InterPro" id="IPR015946">
    <property type="entry name" value="KH_dom-like_a/b"/>
</dbReference>
<dbReference type="Pfam" id="PF02033">
    <property type="entry name" value="RBFA"/>
    <property type="match status" value="1"/>
</dbReference>
<reference evidence="1" key="1">
    <citation type="submission" date="2016-10" db="EMBL/GenBank/DDBJ databases">
        <authorList>
            <person name="de Groot N.N."/>
        </authorList>
    </citation>
    <scope>NUCLEOTIDE SEQUENCE</scope>
</reference>
<dbReference type="Gene3D" id="3.30.300.20">
    <property type="match status" value="1"/>
</dbReference>
<proteinExistence type="inferred from homology"/>
<dbReference type="GO" id="GO:0005829">
    <property type="term" value="C:cytosol"/>
    <property type="evidence" value="ECO:0007669"/>
    <property type="project" value="TreeGrafter"/>
</dbReference>
<dbReference type="PANTHER" id="PTHR33515">
    <property type="entry name" value="RIBOSOME-BINDING FACTOR A, CHLOROPLASTIC-RELATED"/>
    <property type="match status" value="1"/>
</dbReference>
<accession>A0A1W1CJI3</accession>
<gene>
    <name evidence="1" type="ORF">MNB_SUP05-5-580</name>
</gene>
<evidence type="ECO:0000313" key="1">
    <source>
        <dbReference type="EMBL" id="SFV65872.1"/>
    </source>
</evidence>
<dbReference type="GO" id="GO:0043024">
    <property type="term" value="F:ribosomal small subunit binding"/>
    <property type="evidence" value="ECO:0007669"/>
    <property type="project" value="TreeGrafter"/>
</dbReference>
<dbReference type="InterPro" id="IPR023799">
    <property type="entry name" value="RbfA_dom_sf"/>
</dbReference>
<dbReference type="NCBIfam" id="TIGR00082">
    <property type="entry name" value="rbfA"/>
    <property type="match status" value="1"/>
</dbReference>